<keyword evidence="2" id="KW-0812">Transmembrane</keyword>
<feature type="transmembrane region" description="Helical" evidence="2">
    <location>
        <begin position="292"/>
        <end position="315"/>
    </location>
</feature>
<proteinExistence type="predicted"/>
<evidence type="ECO:0000313" key="3">
    <source>
        <dbReference type="EMBL" id="OAF54461.1"/>
    </source>
</evidence>
<feature type="transmembrane region" description="Helical" evidence="2">
    <location>
        <begin position="90"/>
        <end position="111"/>
    </location>
</feature>
<dbReference type="InterPro" id="IPR018830">
    <property type="entry name" value="DUF2434"/>
</dbReference>
<keyword evidence="2" id="KW-0472">Membrane</keyword>
<accession>A0A176ZZK2</accession>
<dbReference type="Proteomes" id="UP000077154">
    <property type="component" value="Unassembled WGS sequence"/>
</dbReference>
<evidence type="ECO:0000256" key="2">
    <source>
        <dbReference type="SAM" id="Phobius"/>
    </source>
</evidence>
<sequence>MPLFDARDVLSFPGGNNASDTVIAGINFNLTTLQHWNYTLYSNGTLSNNSNCFLTFESYTPHLLPNGTFLNTTSCYSPLNGLGNRAKPGIALGVFFGLSLVFTMITCASTAGSSCHLRRGSTPSDAAGNGCGMASGFTSVDVDRYYLPEWPLILNSIFWYLMIPSTLAIVWESVRHWGSWQERQLIDPDPFILSQNDKRGRREFYMPLVFYGFGFLHFFMAVPRNWTPISYQRSPSQSLQVAAPQATDGRFKAGAIFLFFAWLTILFSLAHSMHYYTPRPSLLRTLASTPPAFLLTLPLSLTIVAYQFLAAFSFAHSPLNLSASPAIIYSLGWAPIVLIFIIYEVAGYTYPNEDRELIRQRRLRGQELDREMGYNRKPPWWRRLNGNHNLTVQQALARNAQEVSGAPRAADWSAKDDVEMSPLPSKRNAEREVRIDNTPAGRALARHESRREAELDERVREAAMALFTPPGGPGAGTGVAWDECGRSGSTGSVASGTTIVGAKPQVVRSMLDI</sequence>
<dbReference type="EMBL" id="KV441423">
    <property type="protein sequence ID" value="OAF54461.1"/>
    <property type="molecule type" value="Genomic_DNA"/>
</dbReference>
<feature type="region of interest" description="Disordered" evidence="1">
    <location>
        <begin position="406"/>
        <end position="452"/>
    </location>
</feature>
<dbReference type="VEuPathDB" id="FungiDB:GMDG_08317"/>
<keyword evidence="2" id="KW-1133">Transmembrane helix</keyword>
<evidence type="ECO:0000256" key="1">
    <source>
        <dbReference type="SAM" id="MobiDB-lite"/>
    </source>
</evidence>
<feature type="transmembrane region" description="Helical" evidence="2">
    <location>
        <begin position="204"/>
        <end position="222"/>
    </location>
</feature>
<dbReference type="Pfam" id="PF10361">
    <property type="entry name" value="DUF2434"/>
    <property type="match status" value="1"/>
</dbReference>
<feature type="transmembrane region" description="Helical" evidence="2">
    <location>
        <begin position="327"/>
        <end position="350"/>
    </location>
</feature>
<protein>
    <submittedName>
        <fullName evidence="3">Uncharacterized protein</fullName>
    </submittedName>
</protein>
<dbReference type="RefSeq" id="XP_024319766.1">
    <property type="nucleotide sequence ID" value="XM_024472658.1"/>
</dbReference>
<feature type="transmembrane region" description="Helical" evidence="2">
    <location>
        <begin position="157"/>
        <end position="174"/>
    </location>
</feature>
<dbReference type="GeneID" id="36292250"/>
<gene>
    <name evidence="3" type="ORF">VC83_09213</name>
</gene>
<dbReference type="OrthoDB" id="5308502at2759"/>
<organism evidence="3">
    <name type="scientific">Pseudogymnoascus destructans</name>
    <dbReference type="NCBI Taxonomy" id="655981"/>
    <lineage>
        <taxon>Eukaryota</taxon>
        <taxon>Fungi</taxon>
        <taxon>Dikarya</taxon>
        <taxon>Ascomycota</taxon>
        <taxon>Pezizomycotina</taxon>
        <taxon>Leotiomycetes</taxon>
        <taxon>Thelebolales</taxon>
        <taxon>Thelebolaceae</taxon>
        <taxon>Pseudogymnoascus</taxon>
    </lineage>
</organism>
<name>A0A176ZZK2_9PEZI</name>
<reference evidence="3" key="1">
    <citation type="submission" date="2016-03" db="EMBL/GenBank/DDBJ databases">
        <title>Updated assembly of Pseudogymnoascus destructans, the fungus causing white-nose syndrome of bats.</title>
        <authorList>
            <person name="Palmer J.M."/>
            <person name="Drees K.P."/>
            <person name="Foster J.T."/>
            <person name="Lindner D.L."/>
        </authorList>
    </citation>
    <scope>NUCLEOTIDE SEQUENCE [LARGE SCALE GENOMIC DNA]</scope>
    <source>
        <strain evidence="3">20631-21</strain>
    </source>
</reference>
<feature type="transmembrane region" description="Helical" evidence="2">
    <location>
        <begin position="253"/>
        <end position="271"/>
    </location>
</feature>
<dbReference type="AlphaFoldDB" id="A0A176ZZK2"/>